<sequence length="118" mass="12467">MNTHEVVHPSPDSALDLDEFHRGFGDAVDYLESLPGPWACHHAATTLELPLPCTGDASHVRGYRAALFGYLRGGPLEGVPAPIGDAVEAVVPALPAGLRDGSRVRDRIVVAGAHTDRP</sequence>
<proteinExistence type="predicted"/>
<accession>A0A857KMN9</accession>
<organism evidence="1">
    <name type="scientific">Gordonia amarae</name>
    <dbReference type="NCBI Taxonomy" id="36821"/>
    <lineage>
        <taxon>Bacteria</taxon>
        <taxon>Bacillati</taxon>
        <taxon>Actinomycetota</taxon>
        <taxon>Actinomycetes</taxon>
        <taxon>Mycobacteriales</taxon>
        <taxon>Gordoniaceae</taxon>
        <taxon>Gordonia</taxon>
    </lineage>
</organism>
<name>A0A857KMN9_9ACTN</name>
<protein>
    <submittedName>
        <fullName evidence="1">Uncharacterized protein</fullName>
    </submittedName>
</protein>
<evidence type="ECO:0000313" key="1">
    <source>
        <dbReference type="EMBL" id="QHN39569.1"/>
    </source>
</evidence>
<reference evidence="1" key="1">
    <citation type="journal article" date="2021" name="Nat. Microbiol.">
        <title>Cocultivation of an ultrasmall environmental parasitic bacterium with lytic ability against bacteria associated with wastewater foams.</title>
        <authorList>
            <person name="Batinovic S."/>
            <person name="Rose J.J.A."/>
            <person name="Ratcliffe J."/>
            <person name="Seviour R.J."/>
            <person name="Petrovski S."/>
        </authorList>
    </citation>
    <scope>NUCLEOTIDE SEQUENCE</scope>
    <source>
        <strain evidence="1">CON44</strain>
    </source>
</reference>
<gene>
    <name evidence="1" type="ORF">GII30_10750</name>
</gene>
<dbReference type="RefSeq" id="WP_005183206.1">
    <property type="nucleotide sequence ID" value="NZ_CP045804.1"/>
</dbReference>
<dbReference type="AlphaFoldDB" id="A0A857KMN9"/>
<dbReference type="EMBL" id="CP045810">
    <property type="protein sequence ID" value="QHN39569.1"/>
    <property type="molecule type" value="Genomic_DNA"/>
</dbReference>